<proteinExistence type="inferred from homology"/>
<dbReference type="HAMAP" id="MF_00460">
    <property type="entry name" value="UPF0125_RnfH"/>
    <property type="match status" value="1"/>
</dbReference>
<dbReference type="InterPro" id="IPR016155">
    <property type="entry name" value="Mopterin_synth/thiamin_S_b"/>
</dbReference>
<accession>A0A831RQP2</accession>
<name>A0A831RQP2_9GAMM</name>
<organism evidence="4">
    <name type="scientific">Sedimenticola thiotaurini</name>
    <dbReference type="NCBI Taxonomy" id="1543721"/>
    <lineage>
        <taxon>Bacteria</taxon>
        <taxon>Pseudomonadati</taxon>
        <taxon>Pseudomonadota</taxon>
        <taxon>Gammaproteobacteria</taxon>
        <taxon>Chromatiales</taxon>
        <taxon>Sedimenticolaceae</taxon>
        <taxon>Sedimenticola</taxon>
    </lineage>
</organism>
<dbReference type="InterPro" id="IPR037021">
    <property type="entry name" value="RnfH_sf"/>
</dbReference>
<dbReference type="Pfam" id="PF03658">
    <property type="entry name" value="Ub-RnfH"/>
    <property type="match status" value="1"/>
</dbReference>
<gene>
    <name evidence="4" type="ORF">ENI96_13825</name>
</gene>
<dbReference type="InterPro" id="IPR005346">
    <property type="entry name" value="RnfH"/>
</dbReference>
<dbReference type="PANTHER" id="PTHR37483">
    <property type="entry name" value="UPF0125 PROTEIN RATB"/>
    <property type="match status" value="1"/>
</dbReference>
<sequence length="123" mass="13329">MHSANARARCTVVDELIDVEVAYAKPEEQALIPLRVAPGTTLEQAILQSGVLERFPEIDLAVNRVGIFGKVAKKDTVLNPGDRVEIYRPLIADPKEARKKRAAEGKQMRKGGGRQPAKGDAGS</sequence>
<reference evidence="4" key="1">
    <citation type="journal article" date="2020" name="mSystems">
        <title>Genome- and Community-Level Interaction Insights into Carbon Utilization and Element Cycling Functions of Hydrothermarchaeota in Hydrothermal Sediment.</title>
        <authorList>
            <person name="Zhou Z."/>
            <person name="Liu Y."/>
            <person name="Xu W."/>
            <person name="Pan J."/>
            <person name="Luo Z.H."/>
            <person name="Li M."/>
        </authorList>
    </citation>
    <scope>NUCLEOTIDE SEQUENCE [LARGE SCALE GENOMIC DNA]</scope>
    <source>
        <strain evidence="4">HyVt-443</strain>
    </source>
</reference>
<protein>
    <recommendedName>
        <fullName evidence="2">UPF0125 protein ENI96_13825</fullName>
    </recommendedName>
</protein>
<dbReference type="NCBIfam" id="NF002490">
    <property type="entry name" value="PRK01777.1"/>
    <property type="match status" value="1"/>
</dbReference>
<dbReference type="SUPFAM" id="SSF54285">
    <property type="entry name" value="MoaD/ThiS"/>
    <property type="match status" value="1"/>
</dbReference>
<evidence type="ECO:0000313" key="4">
    <source>
        <dbReference type="EMBL" id="HEB97496.1"/>
    </source>
</evidence>
<evidence type="ECO:0000256" key="1">
    <source>
        <dbReference type="ARBA" id="ARBA00010645"/>
    </source>
</evidence>
<comment type="caution">
    <text evidence="4">The sequence shown here is derived from an EMBL/GenBank/DDBJ whole genome shotgun (WGS) entry which is preliminary data.</text>
</comment>
<comment type="similarity">
    <text evidence="1 2">Belongs to the UPF0125 (RnfH) family.</text>
</comment>
<evidence type="ECO:0000256" key="3">
    <source>
        <dbReference type="SAM" id="MobiDB-lite"/>
    </source>
</evidence>
<dbReference type="EMBL" id="DRKP01000174">
    <property type="protein sequence ID" value="HEB97496.1"/>
    <property type="molecule type" value="Genomic_DNA"/>
</dbReference>
<dbReference type="Proteomes" id="UP000886251">
    <property type="component" value="Unassembled WGS sequence"/>
</dbReference>
<evidence type="ECO:0000256" key="2">
    <source>
        <dbReference type="HAMAP-Rule" id="MF_00460"/>
    </source>
</evidence>
<feature type="region of interest" description="Disordered" evidence="3">
    <location>
        <begin position="96"/>
        <end position="123"/>
    </location>
</feature>
<dbReference type="Gene3D" id="3.10.20.280">
    <property type="entry name" value="RnfH-like"/>
    <property type="match status" value="1"/>
</dbReference>
<dbReference type="PANTHER" id="PTHR37483:SF1">
    <property type="entry name" value="UPF0125 PROTEIN RATB"/>
    <property type="match status" value="1"/>
</dbReference>
<dbReference type="AlphaFoldDB" id="A0A831RQP2"/>